<evidence type="ECO:0000313" key="3">
    <source>
        <dbReference type="Proteomes" id="UP000648187"/>
    </source>
</evidence>
<feature type="compositionally biased region" description="Pro residues" evidence="1">
    <location>
        <begin position="197"/>
        <end position="207"/>
    </location>
</feature>
<evidence type="ECO:0000313" key="2">
    <source>
        <dbReference type="EMBL" id="KAF9418997.1"/>
    </source>
</evidence>
<feature type="compositionally biased region" description="Basic residues" evidence="1">
    <location>
        <begin position="105"/>
        <end position="118"/>
    </location>
</feature>
<feature type="compositionally biased region" description="Low complexity" evidence="1">
    <location>
        <begin position="95"/>
        <end position="104"/>
    </location>
</feature>
<proteinExistence type="predicted"/>
<sequence>MTRSPPTILSRRVAHVSSGGGEAAACGSAPSTPPLKKTLSMKKANPYRMLLSSAPMAQMQVAATWYISHHRPPAISLFGRGRTLSGTAPQSPCGRARAPASPRQPSRRRTNTRVRERARRCTSQRCAYFGRERAPGRVGRAARALAAVLWWWCVALLRLVALCAPPPGPSPPPSARAAEDAPSAAACASAPSNTTEPSPPPEPPDPPAHTGQYTCARTPPSALPLAPPPAAPRHPPRHRCAAAVMPTLYRTNVKLRLLLTILSIS</sequence>
<accession>A0A835GJV6</accession>
<dbReference type="Proteomes" id="UP000648187">
    <property type="component" value="Unassembled WGS sequence"/>
</dbReference>
<comment type="caution">
    <text evidence="2">The sequence shown here is derived from an EMBL/GenBank/DDBJ whole genome shotgun (WGS) entry which is preliminary data.</text>
</comment>
<name>A0A835GJV6_SPOEX</name>
<reference evidence="2" key="1">
    <citation type="submission" date="2020-08" db="EMBL/GenBank/DDBJ databases">
        <title>Spodoptera exigua strain:BAW_Kor-Di-RS1 Genome sequencing and assembly.</title>
        <authorList>
            <person name="Kim J."/>
            <person name="Nam H.Y."/>
            <person name="Kwon M."/>
            <person name="Choi J.H."/>
            <person name="Cho S.R."/>
            <person name="Kim G.-H."/>
        </authorList>
    </citation>
    <scope>NUCLEOTIDE SEQUENCE</scope>
    <source>
        <strain evidence="2">BAW_Kor-Di-RS1</strain>
        <tissue evidence="2">Whole-body</tissue>
    </source>
</reference>
<gene>
    <name evidence="2" type="ORF">HW555_004324</name>
</gene>
<feature type="region of interest" description="Disordered" evidence="1">
    <location>
        <begin position="168"/>
        <end position="237"/>
    </location>
</feature>
<feature type="compositionally biased region" description="Low complexity" evidence="1">
    <location>
        <begin position="180"/>
        <end position="196"/>
    </location>
</feature>
<keyword evidence="3" id="KW-1185">Reference proteome</keyword>
<feature type="region of interest" description="Disordered" evidence="1">
    <location>
        <begin position="78"/>
        <end position="118"/>
    </location>
</feature>
<feature type="compositionally biased region" description="Pro residues" evidence="1">
    <location>
        <begin position="221"/>
        <end position="233"/>
    </location>
</feature>
<dbReference type="AlphaFoldDB" id="A0A835GJV6"/>
<protein>
    <submittedName>
        <fullName evidence="2">Uncharacterized protein</fullName>
    </submittedName>
</protein>
<dbReference type="EMBL" id="JACKWZ010000048">
    <property type="protein sequence ID" value="KAF9418997.1"/>
    <property type="molecule type" value="Genomic_DNA"/>
</dbReference>
<evidence type="ECO:0000256" key="1">
    <source>
        <dbReference type="SAM" id="MobiDB-lite"/>
    </source>
</evidence>
<organism evidence="2 3">
    <name type="scientific">Spodoptera exigua</name>
    <name type="common">Beet armyworm</name>
    <name type="synonym">Noctua fulgens</name>
    <dbReference type="NCBI Taxonomy" id="7107"/>
    <lineage>
        <taxon>Eukaryota</taxon>
        <taxon>Metazoa</taxon>
        <taxon>Ecdysozoa</taxon>
        <taxon>Arthropoda</taxon>
        <taxon>Hexapoda</taxon>
        <taxon>Insecta</taxon>
        <taxon>Pterygota</taxon>
        <taxon>Neoptera</taxon>
        <taxon>Endopterygota</taxon>
        <taxon>Lepidoptera</taxon>
        <taxon>Glossata</taxon>
        <taxon>Ditrysia</taxon>
        <taxon>Noctuoidea</taxon>
        <taxon>Noctuidae</taxon>
        <taxon>Amphipyrinae</taxon>
        <taxon>Spodoptera</taxon>
    </lineage>
</organism>